<protein>
    <submittedName>
        <fullName evidence="1">Uncharacterized protein</fullName>
    </submittedName>
</protein>
<proteinExistence type="predicted"/>
<gene>
    <name evidence="1" type="ORF">TrRE_jg9838</name>
</gene>
<name>A0A9W7A9P9_9STRA</name>
<accession>A0A9W7A9P9</accession>
<organism evidence="1 2">
    <name type="scientific">Triparma retinervis</name>
    <dbReference type="NCBI Taxonomy" id="2557542"/>
    <lineage>
        <taxon>Eukaryota</taxon>
        <taxon>Sar</taxon>
        <taxon>Stramenopiles</taxon>
        <taxon>Ochrophyta</taxon>
        <taxon>Bolidophyceae</taxon>
        <taxon>Parmales</taxon>
        <taxon>Triparmaceae</taxon>
        <taxon>Triparma</taxon>
    </lineage>
</organism>
<feature type="non-terminal residue" evidence="1">
    <location>
        <position position="1"/>
    </location>
</feature>
<dbReference type="Proteomes" id="UP001165082">
    <property type="component" value="Unassembled WGS sequence"/>
</dbReference>
<evidence type="ECO:0000313" key="2">
    <source>
        <dbReference type="Proteomes" id="UP001165082"/>
    </source>
</evidence>
<dbReference type="OrthoDB" id="203730at2759"/>
<dbReference type="EMBL" id="BRXZ01001203">
    <property type="protein sequence ID" value="GMH65213.1"/>
    <property type="molecule type" value="Genomic_DNA"/>
</dbReference>
<comment type="caution">
    <text evidence="1">The sequence shown here is derived from an EMBL/GenBank/DDBJ whole genome shotgun (WGS) entry which is preliminary data.</text>
</comment>
<reference evidence="1" key="1">
    <citation type="submission" date="2022-07" db="EMBL/GenBank/DDBJ databases">
        <title>Genome analysis of Parmales, a sister group of diatoms, reveals the evolutionary specialization of diatoms from phago-mixotrophs to photoautotrophs.</title>
        <authorList>
            <person name="Ban H."/>
            <person name="Sato S."/>
            <person name="Yoshikawa S."/>
            <person name="Kazumasa Y."/>
            <person name="Nakamura Y."/>
            <person name="Ichinomiya M."/>
            <person name="Saitoh K."/>
            <person name="Sato N."/>
            <person name="Blanc-Mathieu R."/>
            <person name="Endo H."/>
            <person name="Kuwata A."/>
            <person name="Ogata H."/>
        </authorList>
    </citation>
    <scope>NUCLEOTIDE SEQUENCE</scope>
</reference>
<dbReference type="AlphaFoldDB" id="A0A9W7A9P9"/>
<sequence length="181" mass="20108">MTSCRNKYVILTSSELISEGFKDWVGQNQRIIEYEKSGDWPGLLRYALDTHPDFNDVNWATVFSKLGRMSRTARSIKSDESFVALRKVFEKRLEEEGMSWMGMQAIGNILHAHGVMRLKSPAVYLALDSDAPRIVLSGLPRHISNCIYALARLGHSGSTFAAAVETKDVAGFVAGEGQPQD</sequence>
<evidence type="ECO:0000313" key="1">
    <source>
        <dbReference type="EMBL" id="GMH65213.1"/>
    </source>
</evidence>
<keyword evidence="2" id="KW-1185">Reference proteome</keyword>